<dbReference type="Gene3D" id="2.60.40.4300">
    <property type="match status" value="1"/>
</dbReference>
<evidence type="ECO:0000313" key="9">
    <source>
        <dbReference type="EMBL" id="MBD5806778.1"/>
    </source>
</evidence>
<evidence type="ECO:0000256" key="2">
    <source>
        <dbReference type="ARBA" id="ARBA00022525"/>
    </source>
</evidence>
<keyword evidence="10" id="KW-1185">Reference proteome</keyword>
<keyword evidence="4" id="KW-0572">Peptidoglycan-anchor</keyword>
<protein>
    <submittedName>
        <fullName evidence="9">LPXTG cell wall anchor domain-containing protein</fullName>
    </submittedName>
</protein>
<dbReference type="EMBL" id="QORN01000023">
    <property type="protein sequence ID" value="MBD5806778.1"/>
    <property type="molecule type" value="Genomic_DNA"/>
</dbReference>
<feature type="compositionally biased region" description="Polar residues" evidence="5">
    <location>
        <begin position="269"/>
        <end position="278"/>
    </location>
</feature>
<keyword evidence="3" id="KW-0732">Signal</keyword>
<keyword evidence="6" id="KW-0812">Transmembrane</keyword>
<dbReference type="InterPro" id="IPR041495">
    <property type="entry name" value="Mub_B2"/>
</dbReference>
<dbReference type="Pfam" id="PF17966">
    <property type="entry name" value="Muc_B2"/>
    <property type="match status" value="1"/>
</dbReference>
<feature type="region of interest" description="Disordered" evidence="5">
    <location>
        <begin position="222"/>
        <end position="353"/>
    </location>
</feature>
<name>A0ABR8P7Q9_9LACO</name>
<reference evidence="9 10" key="1">
    <citation type="submission" date="2018-07" db="EMBL/GenBank/DDBJ databases">
        <title>Phylogenomic Insights into understanding Host Adaptation of Lactobacillus reuteri by a novel species, Lactobacillus spp. M31.</title>
        <authorList>
            <person name="Sharma S."/>
            <person name="Patil P."/>
            <person name="Korpole S."/>
            <person name="Patil P.B."/>
        </authorList>
    </citation>
    <scope>NUCLEOTIDE SEQUENCE [LARGE SCALE GENOMIC DNA]</scope>
    <source>
        <strain evidence="9 10">M31</strain>
    </source>
</reference>
<keyword evidence="6" id="KW-0472">Membrane</keyword>
<dbReference type="Pfam" id="PF00746">
    <property type="entry name" value="Gram_pos_anchor"/>
    <property type="match status" value="1"/>
</dbReference>
<feature type="compositionally biased region" description="Low complexity" evidence="5">
    <location>
        <begin position="233"/>
        <end position="261"/>
    </location>
</feature>
<feature type="compositionally biased region" description="Polar residues" evidence="5">
    <location>
        <begin position="340"/>
        <end position="353"/>
    </location>
</feature>
<evidence type="ECO:0000259" key="7">
    <source>
        <dbReference type="Pfam" id="PF00746"/>
    </source>
</evidence>
<evidence type="ECO:0000313" key="10">
    <source>
        <dbReference type="Proteomes" id="UP000704341"/>
    </source>
</evidence>
<dbReference type="NCBIfam" id="TIGR01167">
    <property type="entry name" value="LPXTG_anchor"/>
    <property type="match status" value="1"/>
</dbReference>
<keyword evidence="6" id="KW-1133">Transmembrane helix</keyword>
<sequence length="418" mass="44345">MFAEVISPIIKGYTSDQPTVNSALAVQGQQPIELTVNYTTEPHQITYTVIDDTTGLTLINHYRLGTGYADDKLPAIIATDYDNVSLHYQQLGYQLVSRDQLPSVFADHDLNLVIHLAHGTKNVTDQRSVNEDIKYRFVNGGTAAPTYHAAPIVFTRNGLTDLVTGKTEWQTWIPQSDSFTPVISPIIEGYSTDTLQISTQLVNADSQDLHFIVLYSRKSVIPHPTPEEPDKPVTPVTPVEPVNPSTPDSSVTSSSTPAQPSDTPKSDIPATSSANVPGSSAVPDSNIPVVPDKPTVPTSSATPSSDVPATPAKPAVPTSETPLDEPSTTPTASAAPASVGTPNSPISASQPSVVPTNEAVIPVTVHAVASENAANNTGQSSSELPQTGNQHRSIWQVIIGAFLGLFGISLGKRGKRRN</sequence>
<feature type="domain" description="Gram-positive cocci surface proteins LPxTG" evidence="7">
    <location>
        <begin position="381"/>
        <end position="417"/>
    </location>
</feature>
<feature type="transmembrane region" description="Helical" evidence="6">
    <location>
        <begin position="393"/>
        <end position="411"/>
    </location>
</feature>
<dbReference type="InterPro" id="IPR019931">
    <property type="entry name" value="LPXTG_anchor"/>
</dbReference>
<evidence type="ECO:0000256" key="1">
    <source>
        <dbReference type="ARBA" id="ARBA00022512"/>
    </source>
</evidence>
<keyword evidence="1" id="KW-0134">Cell wall</keyword>
<evidence type="ECO:0000259" key="8">
    <source>
        <dbReference type="Pfam" id="PF17966"/>
    </source>
</evidence>
<accession>A0ABR8P7Q9</accession>
<evidence type="ECO:0000256" key="6">
    <source>
        <dbReference type="SAM" id="Phobius"/>
    </source>
</evidence>
<proteinExistence type="predicted"/>
<gene>
    <name evidence="9" type="ORF">DTK66_06580</name>
</gene>
<feature type="compositionally biased region" description="Low complexity" evidence="5">
    <location>
        <begin position="295"/>
        <end position="318"/>
    </location>
</feature>
<feature type="compositionally biased region" description="Low complexity" evidence="5">
    <location>
        <begin position="326"/>
        <end position="338"/>
    </location>
</feature>
<feature type="domain" description="Mub B2-like" evidence="8">
    <location>
        <begin position="122"/>
        <end position="217"/>
    </location>
</feature>
<dbReference type="Proteomes" id="UP000704341">
    <property type="component" value="Unassembled WGS sequence"/>
</dbReference>
<comment type="caution">
    <text evidence="9">The sequence shown here is derived from an EMBL/GenBank/DDBJ whole genome shotgun (WGS) entry which is preliminary data.</text>
</comment>
<evidence type="ECO:0000256" key="3">
    <source>
        <dbReference type="ARBA" id="ARBA00022729"/>
    </source>
</evidence>
<evidence type="ECO:0000256" key="4">
    <source>
        <dbReference type="ARBA" id="ARBA00023088"/>
    </source>
</evidence>
<evidence type="ECO:0000256" key="5">
    <source>
        <dbReference type="SAM" id="MobiDB-lite"/>
    </source>
</evidence>
<keyword evidence="2" id="KW-0964">Secreted</keyword>
<organism evidence="9 10">
    <name type="scientific">Limosilactobacillus walteri</name>
    <dbReference type="NCBI Taxonomy" id="2268022"/>
    <lineage>
        <taxon>Bacteria</taxon>
        <taxon>Bacillati</taxon>
        <taxon>Bacillota</taxon>
        <taxon>Bacilli</taxon>
        <taxon>Lactobacillales</taxon>
        <taxon>Lactobacillaceae</taxon>
        <taxon>Limosilactobacillus</taxon>
    </lineage>
</organism>